<dbReference type="EMBL" id="CP001141">
    <property type="protein sequence ID" value="ACI65392.1"/>
    <property type="molecule type" value="Genomic_DNA"/>
</dbReference>
<accession>B5Y404</accession>
<dbReference type="PANTHER" id="PTHR34062">
    <property type="entry name" value="OXIDOREDUCTASE 21 KDA SUBUNIT, PUTATIVE (AFU_ORTHOLOGUE AFUA_4G04750)-RELATED"/>
    <property type="match status" value="1"/>
</dbReference>
<dbReference type="RefSeq" id="XP_002185922.1">
    <property type="nucleotide sequence ID" value="XM_002185886.1"/>
</dbReference>
<name>B5Y404_PHATC</name>
<dbReference type="PaxDb" id="2850-Phatr46858"/>
<evidence type="ECO:0000256" key="1">
    <source>
        <dbReference type="SAM" id="Phobius"/>
    </source>
</evidence>
<dbReference type="Pfam" id="PF10785">
    <property type="entry name" value="NADH-u_ox-rdase"/>
    <property type="match status" value="1"/>
</dbReference>
<evidence type="ECO:0000313" key="3">
    <source>
        <dbReference type="EMBL" id="ACI65392.1"/>
    </source>
</evidence>
<gene>
    <name evidence="3" type="ORF">PHATR_46858</name>
</gene>
<dbReference type="GeneID" id="7204419"/>
<evidence type="ECO:0000313" key="4">
    <source>
        <dbReference type="Proteomes" id="UP000000759"/>
    </source>
</evidence>
<proteinExistence type="predicted"/>
<dbReference type="OrthoDB" id="196140at2759"/>
<sequence length="159" mass="17622">MSADASSFLLLSAGASRTPKRRIDSKKSIINLLTSSVEKQNRAMPRQAPPYAPVKPSPTIDDCIRSLRLSDYCQWAGSTIALWGYGFIVGKPARFAIAGMMAGIGFTFGSMVVLQNTRGRLMGYRENSREVKRFGAADPDHVFTAEDLFQPNMDWKKQN</sequence>
<dbReference type="SMR" id="B5Y404"/>
<reference evidence="3 4" key="1">
    <citation type="journal article" date="2008" name="Nature">
        <title>The Phaeodactylum genome reveals the evolutionary history of diatom genomes.</title>
        <authorList>
            <person name="Bowler C."/>
            <person name="Allen A.E."/>
            <person name="Badger J.H."/>
            <person name="Grimwood J."/>
            <person name="Jabbari K."/>
            <person name="Kuo A."/>
            <person name="Maheswari U."/>
            <person name="Martens C."/>
            <person name="Maumus F."/>
            <person name="Otillar R.P."/>
            <person name="Rayko E."/>
            <person name="Salamov A."/>
            <person name="Vandepoele K."/>
            <person name="Beszteri B."/>
            <person name="Gruber A."/>
            <person name="Heijde M."/>
            <person name="Katinka M."/>
            <person name="Mock T."/>
            <person name="Valentin K."/>
            <person name="Verret F."/>
            <person name="Berges J.A."/>
            <person name="Brownlee C."/>
            <person name="Cadoret J.P."/>
            <person name="Chiovitti A."/>
            <person name="Choi C.J."/>
            <person name="Coesel S."/>
            <person name="De Martino A."/>
            <person name="Detter J.C."/>
            <person name="Durkin C."/>
            <person name="Falciatore A."/>
            <person name="Fournet J."/>
            <person name="Haruta M."/>
            <person name="Huysman M.J."/>
            <person name="Jenkins B.D."/>
            <person name="Jiroutova K."/>
            <person name="Jorgensen R.E."/>
            <person name="Joubert Y."/>
            <person name="Kaplan A."/>
            <person name="Kroger N."/>
            <person name="Kroth P.G."/>
            <person name="La Roche J."/>
            <person name="Lindquist E."/>
            <person name="Lommer M."/>
            <person name="Martin-Jezequel V."/>
            <person name="Lopez P.J."/>
            <person name="Lucas S."/>
            <person name="Mangogna M."/>
            <person name="McGinnis K."/>
            <person name="Medlin L.K."/>
            <person name="Montsant A."/>
            <person name="Oudot-Le Secq M.P."/>
            <person name="Napoli C."/>
            <person name="Obornik M."/>
            <person name="Parker M.S."/>
            <person name="Petit J.L."/>
            <person name="Porcel B.M."/>
            <person name="Poulsen N."/>
            <person name="Robison M."/>
            <person name="Rychlewski L."/>
            <person name="Rynearson T.A."/>
            <person name="Schmutz J."/>
            <person name="Shapiro H."/>
            <person name="Siaut M."/>
            <person name="Stanley M."/>
            <person name="Sussman M.R."/>
            <person name="Taylor A.R."/>
            <person name="Vardi A."/>
            <person name="von Dassow P."/>
            <person name="Vyverman W."/>
            <person name="Willis A."/>
            <person name="Wyrwicz L.S."/>
            <person name="Rokhsar D.S."/>
            <person name="Weissenbach J."/>
            <person name="Armbrust E.V."/>
            <person name="Green B.R."/>
            <person name="Van de Peer Y."/>
            <person name="Grigoriev I.V."/>
        </authorList>
    </citation>
    <scope>NUCLEOTIDE SEQUENCE [LARGE SCALE GENOMIC DNA]</scope>
    <source>
        <strain evidence="3 4">CCAP 1055/1</strain>
    </source>
</reference>
<dbReference type="InParanoid" id="B5Y404"/>
<dbReference type="PANTHER" id="PTHR34062:SF1">
    <property type="entry name" value="NADH-UBIQUINONE OXIDOREDUCTASE 21KDA SUBUNIT N-TERMINAL DOMAIN-CONTAINING PROTEIN"/>
    <property type="match status" value="1"/>
</dbReference>
<dbReference type="HOGENOM" id="CLU_1664117_0_0_1"/>
<feature type="transmembrane region" description="Helical" evidence="1">
    <location>
        <begin position="95"/>
        <end position="114"/>
    </location>
</feature>
<dbReference type="AlphaFoldDB" id="B5Y404"/>
<dbReference type="Proteomes" id="UP000000759">
    <property type="component" value="Chromosome 11"/>
</dbReference>
<reference evidence="4" key="2">
    <citation type="submission" date="2008-08" db="EMBL/GenBank/DDBJ databases">
        <authorList>
            <consortium name="Diatom Consortium"/>
            <person name="Grigoriev I."/>
            <person name="Grimwood J."/>
            <person name="Kuo A."/>
            <person name="Otillar R.P."/>
            <person name="Salamov A."/>
            <person name="Detter J.C."/>
            <person name="Lindquist E."/>
            <person name="Shapiro H."/>
            <person name="Lucas S."/>
            <person name="Glavina del Rio T."/>
            <person name="Pitluck S."/>
            <person name="Rokhsar D."/>
            <person name="Bowler C."/>
        </authorList>
    </citation>
    <scope>GENOME REANNOTATION</scope>
    <source>
        <strain evidence="4">CCAP 1055/1</strain>
    </source>
</reference>
<keyword evidence="4" id="KW-1185">Reference proteome</keyword>
<evidence type="ECO:0000259" key="2">
    <source>
        <dbReference type="Pfam" id="PF10785"/>
    </source>
</evidence>
<keyword evidence="1" id="KW-0812">Transmembrane</keyword>
<dbReference type="InterPro" id="IPR019721">
    <property type="entry name" value="NADH-UbQ_OxRdtase_su21_N"/>
</dbReference>
<organism evidence="3 4">
    <name type="scientific">Phaeodactylum tricornutum (strain CCAP 1055/1)</name>
    <dbReference type="NCBI Taxonomy" id="556484"/>
    <lineage>
        <taxon>Eukaryota</taxon>
        <taxon>Sar</taxon>
        <taxon>Stramenopiles</taxon>
        <taxon>Ochrophyta</taxon>
        <taxon>Bacillariophyta</taxon>
        <taxon>Bacillariophyceae</taxon>
        <taxon>Bacillariophycidae</taxon>
        <taxon>Naviculales</taxon>
        <taxon>Phaeodactylaceae</taxon>
        <taxon>Phaeodactylum</taxon>
    </lineage>
</organism>
<keyword evidence="1" id="KW-1133">Transmembrane helix</keyword>
<protein>
    <recommendedName>
        <fullName evidence="2">NADH-ubiquinone oxidoreductase 21kDa subunit N-terminal domain-containing protein</fullName>
    </recommendedName>
</protein>
<feature type="domain" description="NADH-ubiquinone oxidoreductase 21kDa subunit N-terminal" evidence="2">
    <location>
        <begin position="49"/>
        <end position="126"/>
    </location>
</feature>
<dbReference type="InterPro" id="IPR053229">
    <property type="entry name" value="NADH-Q_oxidrdct_subunit"/>
</dbReference>
<dbReference type="eggNOG" id="ENOG502RWBG">
    <property type="taxonomic scope" value="Eukaryota"/>
</dbReference>
<keyword evidence="1" id="KW-0472">Membrane</keyword>
<dbReference type="KEGG" id="pti:PHATR_46858"/>